<proteinExistence type="predicted"/>
<reference evidence="1" key="2">
    <citation type="submission" date="2025-08" db="UniProtKB">
        <authorList>
            <consortium name="Ensembl"/>
        </authorList>
    </citation>
    <scope>IDENTIFICATION</scope>
    <source>
        <strain evidence="1">Brown Norway</strain>
    </source>
</reference>
<evidence type="ECO:0000313" key="1">
    <source>
        <dbReference type="Ensembl" id="ENSRNOP00000112658.1"/>
    </source>
</evidence>
<dbReference type="Proteomes" id="UP000002494">
    <property type="component" value="Chromosome 15"/>
</dbReference>
<evidence type="ECO:0000313" key="2">
    <source>
        <dbReference type="Proteomes" id="UP000002494"/>
    </source>
</evidence>
<reference evidence="1" key="1">
    <citation type="submission" date="2024-01" db="EMBL/GenBank/DDBJ databases">
        <title>GRCr8: a new rat reference genome assembly contstructed from accurate long reads and long range scaffolding.</title>
        <authorList>
            <person name="Doris P.A."/>
            <person name="Kalbfleisch T."/>
            <person name="Li K."/>
            <person name="Howe K."/>
            <person name="Wood J."/>
        </authorList>
    </citation>
    <scope>NUCLEOTIDE SEQUENCE [LARGE SCALE GENOMIC DNA]</scope>
    <source>
        <strain evidence="1">Brown Norway</strain>
    </source>
</reference>
<keyword evidence="2" id="KW-1185">Reference proteome</keyword>
<dbReference type="Ensembl" id="ENSRNOT00000146664.1">
    <property type="protein sequence ID" value="ENSRNOP00000112658.1"/>
    <property type="gene ID" value="ENSRNOG00000091130.1"/>
</dbReference>
<protein>
    <submittedName>
        <fullName evidence="1">Uncharacterized protein</fullName>
    </submittedName>
</protein>
<name>A0ABK0M0R6_RAT</name>
<accession>A0ABK0M0R6</accession>
<sequence>NTGNQKLYFGKGTSLTVIPSK</sequence>
<reference evidence="1" key="3">
    <citation type="submission" date="2025-09" db="UniProtKB">
        <authorList>
            <consortium name="Ensembl"/>
        </authorList>
    </citation>
    <scope>IDENTIFICATION</scope>
    <source>
        <strain evidence="1">Brown Norway</strain>
    </source>
</reference>
<organism evidence="1 2">
    <name type="scientific">Rattus norvegicus</name>
    <name type="common">Rat</name>
    <dbReference type="NCBI Taxonomy" id="10116"/>
    <lineage>
        <taxon>Eukaryota</taxon>
        <taxon>Metazoa</taxon>
        <taxon>Chordata</taxon>
        <taxon>Craniata</taxon>
        <taxon>Vertebrata</taxon>
        <taxon>Euteleostomi</taxon>
        <taxon>Mammalia</taxon>
        <taxon>Eutheria</taxon>
        <taxon>Euarchontoglires</taxon>
        <taxon>Glires</taxon>
        <taxon>Rodentia</taxon>
        <taxon>Myomorpha</taxon>
        <taxon>Muroidea</taxon>
        <taxon>Muridae</taxon>
        <taxon>Murinae</taxon>
        <taxon>Rattus</taxon>
    </lineage>
</organism>